<sequence>MFCGLVFFPIAKISELMVDNLAKLKQNRKISFKVLLGYG</sequence>
<organism evidence="1">
    <name type="scientific">marine metagenome</name>
    <dbReference type="NCBI Taxonomy" id="408172"/>
    <lineage>
        <taxon>unclassified sequences</taxon>
        <taxon>metagenomes</taxon>
        <taxon>ecological metagenomes</taxon>
    </lineage>
</organism>
<dbReference type="EMBL" id="UINC01006089">
    <property type="protein sequence ID" value="SVA25412.1"/>
    <property type="molecule type" value="Genomic_DNA"/>
</dbReference>
<dbReference type="AlphaFoldDB" id="A0A381UB14"/>
<evidence type="ECO:0000313" key="1">
    <source>
        <dbReference type="EMBL" id="SVA25412.1"/>
    </source>
</evidence>
<protein>
    <submittedName>
        <fullName evidence="1">Uncharacterized protein</fullName>
    </submittedName>
</protein>
<accession>A0A381UB14</accession>
<gene>
    <name evidence="1" type="ORF">METZ01_LOCUS78266</name>
</gene>
<proteinExistence type="predicted"/>
<name>A0A381UB14_9ZZZZ</name>
<reference evidence="1" key="1">
    <citation type="submission" date="2018-05" db="EMBL/GenBank/DDBJ databases">
        <authorList>
            <person name="Lanie J.A."/>
            <person name="Ng W.-L."/>
            <person name="Kazmierczak K.M."/>
            <person name="Andrzejewski T.M."/>
            <person name="Davidsen T.M."/>
            <person name="Wayne K.J."/>
            <person name="Tettelin H."/>
            <person name="Glass J.I."/>
            <person name="Rusch D."/>
            <person name="Podicherti R."/>
            <person name="Tsui H.-C.T."/>
            <person name="Winkler M.E."/>
        </authorList>
    </citation>
    <scope>NUCLEOTIDE SEQUENCE</scope>
</reference>